<feature type="transmembrane region" description="Helical" evidence="14">
    <location>
        <begin position="25"/>
        <end position="45"/>
    </location>
</feature>
<evidence type="ECO:0000256" key="14">
    <source>
        <dbReference type="PROSITE-ProRule" id="PRU00244"/>
    </source>
</evidence>
<evidence type="ECO:0000256" key="11">
    <source>
        <dbReference type="ARBA" id="ARBA00023136"/>
    </source>
</evidence>
<dbReference type="Pfam" id="PF08447">
    <property type="entry name" value="PAS_3"/>
    <property type="match status" value="1"/>
</dbReference>
<evidence type="ECO:0000256" key="8">
    <source>
        <dbReference type="ARBA" id="ARBA00022840"/>
    </source>
</evidence>
<dbReference type="InterPro" id="IPR036641">
    <property type="entry name" value="HPT_dom_sf"/>
</dbReference>
<feature type="transmembrane region" description="Helical" evidence="14">
    <location>
        <begin position="122"/>
        <end position="143"/>
    </location>
</feature>
<evidence type="ECO:0000256" key="15">
    <source>
        <dbReference type="SAM" id="Coils"/>
    </source>
</evidence>
<dbReference type="InterPro" id="IPR036890">
    <property type="entry name" value="HATPase_C_sf"/>
</dbReference>
<dbReference type="InterPro" id="IPR035965">
    <property type="entry name" value="PAS-like_dom_sf"/>
</dbReference>
<dbReference type="Pfam" id="PF01627">
    <property type="entry name" value="Hpt"/>
    <property type="match status" value="1"/>
</dbReference>
<evidence type="ECO:0000259" key="19">
    <source>
        <dbReference type="PROSITE" id="PS50894"/>
    </source>
</evidence>
<evidence type="ECO:0000256" key="4">
    <source>
        <dbReference type="ARBA" id="ARBA00022475"/>
    </source>
</evidence>
<dbReference type="CDD" id="cd17546">
    <property type="entry name" value="REC_hyHK_CKI1_RcsC-like"/>
    <property type="match status" value="1"/>
</dbReference>
<dbReference type="PANTHER" id="PTHR45339:SF1">
    <property type="entry name" value="HYBRID SIGNAL TRANSDUCTION HISTIDINE KINASE J"/>
    <property type="match status" value="1"/>
</dbReference>
<feature type="domain" description="Response regulatory" evidence="17">
    <location>
        <begin position="655"/>
        <end position="774"/>
    </location>
</feature>
<keyword evidence="7" id="KW-0547">Nucleotide-binding</keyword>
<dbReference type="InterPro" id="IPR003661">
    <property type="entry name" value="HisK_dim/P_dom"/>
</dbReference>
<dbReference type="SMART" id="SM00388">
    <property type="entry name" value="HisKA"/>
    <property type="match status" value="1"/>
</dbReference>
<feature type="transmembrane region" description="Helical" evidence="14">
    <location>
        <begin position="155"/>
        <end position="175"/>
    </location>
</feature>
<evidence type="ECO:0000259" key="16">
    <source>
        <dbReference type="PROSITE" id="PS50109"/>
    </source>
</evidence>
<dbReference type="InterPro" id="IPR036097">
    <property type="entry name" value="HisK_dim/P_sf"/>
</dbReference>
<dbReference type="PROSITE" id="PS50110">
    <property type="entry name" value="RESPONSE_REGULATORY"/>
    <property type="match status" value="1"/>
</dbReference>
<feature type="domain" description="Histidine kinase" evidence="16">
    <location>
        <begin position="419"/>
        <end position="636"/>
    </location>
</feature>
<sequence length="984" mass="107625">MDWLRKWFEYPADPLLLAGSYDPSLVLLSFVIAVFSSAIAIHITAQAISVKKKSLRLLMLGTGSIALGGGVWSMHFIGMLAFALCTSVTYQPGLTLLSMLPSIAASWVALDLISKKQLGNLQLLTGGVLVGAGIGTMHYLGMAAMQMSVALRYDLAMFLLSIFVAVLLAVVALWVRFGLRHFNLAPHWLTLLSSVVMGAAISGMHYTGMAAARFVPPAGFTATSDNTDISWLLALGVAFTTLVITGLVVAVNLLLKYRELNQQVNAKESLARENEEKYRSLIGNIPGAAYRCLYNDTWDMLFISDAIEGLSGYPASDFMLPHVKRSWSDLVHPDDIAITTQLDLYQGSFTLEYRIRHKDGSCRWILEHGEAIRSEQGEIVWLDGFLMDISARKLMEQELLLAKNKAEQAAEARSAFLANMSHEIRTPMNAILGFSDLLLASDLPEQPRKHLQTVHSAARSLLHLLNDILDSAKLDKGKLELELSDFSLPALLDTVVSTLWLQARKKSLALTLHLDSELGEFYLGAPDRLRQVLTNLIGNAIKFTEQGSVTVTVTLTTQQHIQFSISDTGIGIAAERLPFIFDAFTQADSSMSRRFGGTGLGTTISKQLVELMGGQISVQSTEELGSCFRFTVPLLPGKATAALSAGSAPALPALNVLIADDIAQNLELLTLLLQGAGHSVTTVADGVQALAAVQQQRFDLVLMDIQMPNMDGLHACQHIRAWEAQHGVPQVPVIALTASVLDEDKVAAKQAGMQGFASKPIDFALLCTEIANVLQLDIRPPLRSNMQIAPEQLFNRHKALLLWGNLATYVPQLQQFLQQQLPALQQAKVQLQAADFSAVQSAAHAIKGVAANLALEQLSKLCAELEQAARQQQKQRAENALRDIVHSWPGYDLCWQQLHSELVSSQNAALLGLNNTELLTMLNTLQQALQRHELADEVIEQLHVYRGEHQAVIASLLDAVNDFDFNLALKRLTQLQQQLNQGAT</sequence>
<evidence type="ECO:0000259" key="17">
    <source>
        <dbReference type="PROSITE" id="PS50110"/>
    </source>
</evidence>
<dbReference type="CDD" id="cd00088">
    <property type="entry name" value="HPT"/>
    <property type="match status" value="1"/>
</dbReference>
<keyword evidence="6 14" id="KW-0812">Transmembrane</keyword>
<feature type="domain" description="MHYT" evidence="20">
    <location>
        <begin position="21"/>
        <end position="215"/>
    </location>
</feature>
<keyword evidence="15" id="KW-0175">Coiled coil</keyword>
<evidence type="ECO:0000256" key="7">
    <source>
        <dbReference type="ARBA" id="ARBA00022741"/>
    </source>
</evidence>
<evidence type="ECO:0000256" key="12">
    <source>
        <dbReference type="PROSITE-ProRule" id="PRU00110"/>
    </source>
</evidence>
<gene>
    <name evidence="21" type="ORF">I4W93_012435</name>
</gene>
<dbReference type="InterPro" id="IPR003594">
    <property type="entry name" value="HATPase_dom"/>
</dbReference>
<dbReference type="SMART" id="SM00448">
    <property type="entry name" value="REC"/>
    <property type="match status" value="1"/>
</dbReference>
<keyword evidence="4" id="KW-1003">Cell membrane</keyword>
<dbReference type="PROSITE" id="PS50894">
    <property type="entry name" value="HPT"/>
    <property type="match status" value="1"/>
</dbReference>
<dbReference type="Proteomes" id="UP000663814">
    <property type="component" value="Unassembled WGS sequence"/>
</dbReference>
<keyword evidence="10" id="KW-0902">Two-component regulatory system</keyword>
<dbReference type="InterPro" id="IPR000014">
    <property type="entry name" value="PAS"/>
</dbReference>
<dbReference type="EMBL" id="JAERPS020000004">
    <property type="protein sequence ID" value="MBZ9612404.1"/>
    <property type="molecule type" value="Genomic_DNA"/>
</dbReference>
<evidence type="ECO:0000313" key="22">
    <source>
        <dbReference type="Proteomes" id="UP000663814"/>
    </source>
</evidence>
<evidence type="ECO:0000256" key="5">
    <source>
        <dbReference type="ARBA" id="ARBA00022553"/>
    </source>
</evidence>
<dbReference type="InterPro" id="IPR001789">
    <property type="entry name" value="Sig_transdc_resp-reg_receiver"/>
</dbReference>
<dbReference type="Pfam" id="PF00072">
    <property type="entry name" value="Response_reg"/>
    <property type="match status" value="1"/>
</dbReference>
<dbReference type="PROSITE" id="PS50113">
    <property type="entry name" value="PAC"/>
    <property type="match status" value="1"/>
</dbReference>
<evidence type="ECO:0000256" key="6">
    <source>
        <dbReference type="ARBA" id="ARBA00022692"/>
    </source>
</evidence>
<dbReference type="CDD" id="cd00082">
    <property type="entry name" value="HisKA"/>
    <property type="match status" value="1"/>
</dbReference>
<dbReference type="Pfam" id="PF03707">
    <property type="entry name" value="MHYT"/>
    <property type="match status" value="3"/>
</dbReference>
<dbReference type="SMART" id="SM00086">
    <property type="entry name" value="PAC"/>
    <property type="match status" value="1"/>
</dbReference>
<dbReference type="PROSITE" id="PS50924">
    <property type="entry name" value="MHYT"/>
    <property type="match status" value="1"/>
</dbReference>
<evidence type="ECO:0000259" key="18">
    <source>
        <dbReference type="PROSITE" id="PS50113"/>
    </source>
</evidence>
<dbReference type="NCBIfam" id="TIGR00229">
    <property type="entry name" value="sensory_box"/>
    <property type="match status" value="1"/>
</dbReference>
<dbReference type="SUPFAM" id="SSF55874">
    <property type="entry name" value="ATPase domain of HSP90 chaperone/DNA topoisomerase II/histidine kinase"/>
    <property type="match status" value="1"/>
</dbReference>
<dbReference type="Gene3D" id="1.10.287.130">
    <property type="match status" value="1"/>
</dbReference>
<dbReference type="InterPro" id="IPR004358">
    <property type="entry name" value="Sig_transdc_His_kin-like_C"/>
</dbReference>
<dbReference type="CDD" id="cd00130">
    <property type="entry name" value="PAS"/>
    <property type="match status" value="1"/>
</dbReference>
<dbReference type="SUPFAM" id="SSF55785">
    <property type="entry name" value="PYP-like sensor domain (PAS domain)"/>
    <property type="match status" value="1"/>
</dbReference>
<dbReference type="Gene3D" id="3.30.565.10">
    <property type="entry name" value="Histidine kinase-like ATPase, C-terminal domain"/>
    <property type="match status" value="1"/>
</dbReference>
<dbReference type="Gene3D" id="3.30.450.20">
    <property type="entry name" value="PAS domain"/>
    <property type="match status" value="1"/>
</dbReference>
<dbReference type="InterPro" id="IPR013655">
    <property type="entry name" value="PAS_fold_3"/>
</dbReference>
<keyword evidence="11 14" id="KW-0472">Membrane</keyword>
<feature type="domain" description="PAC" evidence="18">
    <location>
        <begin position="349"/>
        <end position="401"/>
    </location>
</feature>
<evidence type="ECO:0000256" key="3">
    <source>
        <dbReference type="ARBA" id="ARBA00012438"/>
    </source>
</evidence>
<dbReference type="Gene3D" id="1.20.120.160">
    <property type="entry name" value="HPT domain"/>
    <property type="match status" value="1"/>
</dbReference>
<dbReference type="PROSITE" id="PS50109">
    <property type="entry name" value="HIS_KIN"/>
    <property type="match status" value="1"/>
</dbReference>
<comment type="subcellular location">
    <subcellularLocation>
        <location evidence="2">Cell membrane</location>
        <topology evidence="2">Multi-pass membrane protein</topology>
    </subcellularLocation>
</comment>
<dbReference type="SUPFAM" id="SSF47384">
    <property type="entry name" value="Homodimeric domain of signal transducing histidine kinase"/>
    <property type="match status" value="1"/>
</dbReference>
<dbReference type="InterPro" id="IPR001610">
    <property type="entry name" value="PAC"/>
</dbReference>
<comment type="catalytic activity">
    <reaction evidence="1">
        <text>ATP + protein L-histidine = ADP + protein N-phospho-L-histidine.</text>
        <dbReference type="EC" id="2.7.13.3"/>
    </reaction>
</comment>
<dbReference type="PRINTS" id="PR00344">
    <property type="entry name" value="BCTRLSENSOR"/>
</dbReference>
<dbReference type="Gene3D" id="3.40.50.2300">
    <property type="match status" value="1"/>
</dbReference>
<dbReference type="SUPFAM" id="SSF52172">
    <property type="entry name" value="CheY-like"/>
    <property type="match status" value="1"/>
</dbReference>
<evidence type="ECO:0000313" key="21">
    <source>
        <dbReference type="EMBL" id="MBZ9612404.1"/>
    </source>
</evidence>
<dbReference type="InterPro" id="IPR000700">
    <property type="entry name" value="PAS-assoc_C"/>
</dbReference>
<dbReference type="InterPro" id="IPR011006">
    <property type="entry name" value="CheY-like_superfamily"/>
</dbReference>
<feature type="transmembrane region" description="Helical" evidence="14">
    <location>
        <begin position="187"/>
        <end position="209"/>
    </location>
</feature>
<feature type="transmembrane region" description="Helical" evidence="14">
    <location>
        <begin position="57"/>
        <end position="84"/>
    </location>
</feature>
<feature type="domain" description="HPt" evidence="19">
    <location>
        <begin position="805"/>
        <end position="906"/>
    </location>
</feature>
<comment type="caution">
    <text evidence="21">The sequence shown here is derived from an EMBL/GenBank/DDBJ whole genome shotgun (WGS) entry which is preliminary data.</text>
</comment>
<protein>
    <recommendedName>
        <fullName evidence="3">histidine kinase</fullName>
        <ecNumber evidence="3">2.7.13.3</ecNumber>
    </recommendedName>
</protein>
<evidence type="ECO:0000256" key="13">
    <source>
        <dbReference type="PROSITE-ProRule" id="PRU00169"/>
    </source>
</evidence>
<dbReference type="EC" id="2.7.13.3" evidence="3"/>
<dbReference type="RefSeq" id="WP_205311468.1">
    <property type="nucleotide sequence ID" value="NZ_JAERPS020000004.1"/>
</dbReference>
<dbReference type="InterPro" id="IPR008207">
    <property type="entry name" value="Sig_transdc_His_kin_Hpt_dom"/>
</dbReference>
<dbReference type="SMART" id="SM00073">
    <property type="entry name" value="HPT"/>
    <property type="match status" value="1"/>
</dbReference>
<dbReference type="PANTHER" id="PTHR45339">
    <property type="entry name" value="HYBRID SIGNAL TRANSDUCTION HISTIDINE KINASE J"/>
    <property type="match status" value="1"/>
</dbReference>
<dbReference type="InterPro" id="IPR005330">
    <property type="entry name" value="MHYT_dom"/>
</dbReference>
<feature type="modified residue" description="Phosphohistidine" evidence="12">
    <location>
        <position position="844"/>
    </location>
</feature>
<dbReference type="Pfam" id="PF00512">
    <property type="entry name" value="HisKA"/>
    <property type="match status" value="1"/>
</dbReference>
<proteinExistence type="predicted"/>
<dbReference type="SMART" id="SM00387">
    <property type="entry name" value="HATPase_c"/>
    <property type="match status" value="1"/>
</dbReference>
<dbReference type="InterPro" id="IPR005467">
    <property type="entry name" value="His_kinase_dom"/>
</dbReference>
<evidence type="ECO:0000259" key="20">
    <source>
        <dbReference type="PROSITE" id="PS50924"/>
    </source>
</evidence>
<organism evidence="21 22">
    <name type="scientific">Rheinheimera maricola</name>
    <dbReference type="NCBI Taxonomy" id="2793282"/>
    <lineage>
        <taxon>Bacteria</taxon>
        <taxon>Pseudomonadati</taxon>
        <taxon>Pseudomonadota</taxon>
        <taxon>Gammaproteobacteria</taxon>
        <taxon>Chromatiales</taxon>
        <taxon>Chromatiaceae</taxon>
        <taxon>Rheinheimera</taxon>
    </lineage>
</organism>
<dbReference type="SUPFAM" id="SSF47226">
    <property type="entry name" value="Histidine-containing phosphotransfer domain, HPT domain"/>
    <property type="match status" value="1"/>
</dbReference>
<feature type="coiled-coil region" evidence="15">
    <location>
        <begin position="851"/>
        <end position="883"/>
    </location>
</feature>
<evidence type="ECO:0000256" key="10">
    <source>
        <dbReference type="ARBA" id="ARBA00023012"/>
    </source>
</evidence>
<evidence type="ECO:0000256" key="2">
    <source>
        <dbReference type="ARBA" id="ARBA00004651"/>
    </source>
</evidence>
<feature type="transmembrane region" description="Helical" evidence="14">
    <location>
        <begin position="229"/>
        <end position="255"/>
    </location>
</feature>
<dbReference type="Pfam" id="PF02518">
    <property type="entry name" value="HATPase_c"/>
    <property type="match status" value="1"/>
</dbReference>
<keyword evidence="5 13" id="KW-0597">Phosphoprotein</keyword>
<name>A0ABS7XB45_9GAMM</name>
<accession>A0ABS7XB45</accession>
<evidence type="ECO:0000256" key="9">
    <source>
        <dbReference type="ARBA" id="ARBA00022989"/>
    </source>
</evidence>
<keyword evidence="9 14" id="KW-1133">Transmembrane helix</keyword>
<keyword evidence="22" id="KW-1185">Reference proteome</keyword>
<reference evidence="21 22" key="1">
    <citation type="submission" date="2021-08" db="EMBL/GenBank/DDBJ databases">
        <title>Rheinheimera aquimaris sp. nov., isolated from seawater of the East Sea in Korea.</title>
        <authorList>
            <person name="Kim K.H."/>
            <person name="Wenting R."/>
            <person name="Kim K.R."/>
            <person name="Jeon C.O."/>
        </authorList>
    </citation>
    <scope>NUCLEOTIDE SEQUENCE [LARGE SCALE GENOMIC DNA]</scope>
    <source>
        <strain evidence="21 22">MA-13</strain>
    </source>
</reference>
<keyword evidence="8" id="KW-0067">ATP-binding</keyword>
<evidence type="ECO:0000256" key="1">
    <source>
        <dbReference type="ARBA" id="ARBA00000085"/>
    </source>
</evidence>
<feature type="modified residue" description="4-aspartylphosphate" evidence="13">
    <location>
        <position position="704"/>
    </location>
</feature>
<dbReference type="CDD" id="cd16922">
    <property type="entry name" value="HATPase_EvgS-ArcB-TorS-like"/>
    <property type="match status" value="1"/>
</dbReference>